<name>A0A5B0SIU8_PUCGR</name>
<protein>
    <submittedName>
        <fullName evidence="2">Uncharacterized protein</fullName>
    </submittedName>
</protein>
<reference evidence="2 3" key="1">
    <citation type="submission" date="2019-05" db="EMBL/GenBank/DDBJ databases">
        <title>Emergence of the Ug99 lineage of the wheat stem rust pathogen through somatic hybridization.</title>
        <authorList>
            <person name="Li F."/>
            <person name="Upadhyaya N.M."/>
            <person name="Sperschneider J."/>
            <person name="Matny O."/>
            <person name="Nguyen-Phuc H."/>
            <person name="Mago R."/>
            <person name="Raley C."/>
            <person name="Miller M.E."/>
            <person name="Silverstein K.A.T."/>
            <person name="Henningsen E."/>
            <person name="Hirsch C.D."/>
            <person name="Visser B."/>
            <person name="Pretorius Z.A."/>
            <person name="Steffenson B.J."/>
            <person name="Schwessinger B."/>
            <person name="Dodds P.N."/>
            <person name="Figueroa M."/>
        </authorList>
    </citation>
    <scope>NUCLEOTIDE SEQUENCE [LARGE SCALE GENOMIC DNA]</scope>
    <source>
        <strain evidence="2 3">Ug99</strain>
    </source>
</reference>
<dbReference type="Proteomes" id="UP000325313">
    <property type="component" value="Unassembled WGS sequence"/>
</dbReference>
<proteinExistence type="predicted"/>
<feature type="region of interest" description="Disordered" evidence="1">
    <location>
        <begin position="18"/>
        <end position="37"/>
    </location>
</feature>
<dbReference type="AlphaFoldDB" id="A0A5B0SIU8"/>
<sequence>MALVKSLSGSPSLEQIAATISEGGGAGGGSTDQTTVSPVGAGVYPIDDCACGPAWPSGRCDLETSADGYPCLIFECKP</sequence>
<evidence type="ECO:0000313" key="3">
    <source>
        <dbReference type="Proteomes" id="UP000325313"/>
    </source>
</evidence>
<evidence type="ECO:0000256" key="1">
    <source>
        <dbReference type="SAM" id="MobiDB-lite"/>
    </source>
</evidence>
<dbReference type="EMBL" id="VDEP01000005">
    <property type="protein sequence ID" value="KAA1137700.1"/>
    <property type="molecule type" value="Genomic_DNA"/>
</dbReference>
<organism evidence="2 3">
    <name type="scientific">Puccinia graminis f. sp. tritici</name>
    <dbReference type="NCBI Taxonomy" id="56615"/>
    <lineage>
        <taxon>Eukaryota</taxon>
        <taxon>Fungi</taxon>
        <taxon>Dikarya</taxon>
        <taxon>Basidiomycota</taxon>
        <taxon>Pucciniomycotina</taxon>
        <taxon>Pucciniomycetes</taxon>
        <taxon>Pucciniales</taxon>
        <taxon>Pucciniaceae</taxon>
        <taxon>Puccinia</taxon>
    </lineage>
</organism>
<accession>A0A5B0SIU8</accession>
<gene>
    <name evidence="2" type="ORF">PGTUg99_000122</name>
</gene>
<evidence type="ECO:0000313" key="2">
    <source>
        <dbReference type="EMBL" id="KAA1137700.1"/>
    </source>
</evidence>
<comment type="caution">
    <text evidence="2">The sequence shown here is derived from an EMBL/GenBank/DDBJ whole genome shotgun (WGS) entry which is preliminary data.</text>
</comment>